<evidence type="ECO:0000313" key="7">
    <source>
        <dbReference type="EMBL" id="CAH0403948.1"/>
    </source>
</evidence>
<evidence type="ECO:0000256" key="2">
    <source>
        <dbReference type="ARBA" id="ARBA00022737"/>
    </source>
</evidence>
<evidence type="ECO:0000256" key="5">
    <source>
        <dbReference type="SAM" id="MobiDB-lite"/>
    </source>
</evidence>
<evidence type="ECO:0000256" key="3">
    <source>
        <dbReference type="ARBA" id="ARBA00022771"/>
    </source>
</evidence>
<keyword evidence="1" id="KW-0479">Metal-binding</keyword>
<evidence type="ECO:0000313" key="8">
    <source>
        <dbReference type="Proteomes" id="UP001153292"/>
    </source>
</evidence>
<feature type="region of interest" description="Disordered" evidence="5">
    <location>
        <begin position="1"/>
        <end position="22"/>
    </location>
</feature>
<name>A0ABN8B9J4_CHISP</name>
<dbReference type="PROSITE" id="PS00028">
    <property type="entry name" value="ZINC_FINGER_C2H2_1"/>
    <property type="match status" value="1"/>
</dbReference>
<keyword evidence="4" id="KW-0862">Zinc</keyword>
<reference evidence="7" key="1">
    <citation type="submission" date="2021-12" db="EMBL/GenBank/DDBJ databases">
        <authorList>
            <person name="King R."/>
        </authorList>
    </citation>
    <scope>NUCLEOTIDE SEQUENCE</scope>
</reference>
<protein>
    <recommendedName>
        <fullName evidence="6">C2H2-type domain-containing protein</fullName>
    </recommendedName>
</protein>
<keyword evidence="3" id="KW-0863">Zinc-finger</keyword>
<dbReference type="InterPro" id="IPR013087">
    <property type="entry name" value="Znf_C2H2_type"/>
</dbReference>
<evidence type="ECO:0000256" key="1">
    <source>
        <dbReference type="ARBA" id="ARBA00022723"/>
    </source>
</evidence>
<proteinExistence type="predicted"/>
<feature type="domain" description="C2H2-type" evidence="6">
    <location>
        <begin position="74"/>
        <end position="95"/>
    </location>
</feature>
<organism evidence="7 8">
    <name type="scientific">Chilo suppressalis</name>
    <name type="common">Asiatic rice borer moth</name>
    <dbReference type="NCBI Taxonomy" id="168631"/>
    <lineage>
        <taxon>Eukaryota</taxon>
        <taxon>Metazoa</taxon>
        <taxon>Ecdysozoa</taxon>
        <taxon>Arthropoda</taxon>
        <taxon>Hexapoda</taxon>
        <taxon>Insecta</taxon>
        <taxon>Pterygota</taxon>
        <taxon>Neoptera</taxon>
        <taxon>Endopterygota</taxon>
        <taxon>Lepidoptera</taxon>
        <taxon>Glossata</taxon>
        <taxon>Ditrysia</taxon>
        <taxon>Pyraloidea</taxon>
        <taxon>Crambidae</taxon>
        <taxon>Crambinae</taxon>
        <taxon>Chilo</taxon>
    </lineage>
</organism>
<sequence>MKKKHYSSSSDTDSDTPLVKSRSRSREFRENDLYKWSIERCEFCDAVYYNKYNIMVHNATHIIIPLLQQKIHECPKCYFHFTSETSLEEHMVMKHLNITNKEDFTPDLIKNIITSEPHTVLIKEPFVKIDTKAGVNERNDILQSLVLKQPFTVLTKETFLLGQDTKEKVTDTLVSESKLLESFVNKQAITVLNPLVVKEEVEIINISDSDSSIFDNENSNSVDSFSKINSIKDRILFEDDNDDDILNLNEPNDLNLVNGSNIQNLVTNVKSNTIILGKYPRDDTKYESVHYDELTKPGLFKCKRCYLSFPNRYELIVHETNYMSIRKRLPFLCRMCDWYVANNRWGLKAHQMAKHPDKTVPTTAPTRCRKCNLAYIYYYRHLRNYHNTYVCRYSKCMLTFDNKRDYKSHECANKSWKEEKIVNDERNIITSLSGDQWYSKNVHVCDLCKSFFKDTLNRHYKYIGSISKAGVRMKCKRCRNKFFELNIVNAQSRCNVGYVHQEKKKVTNEERLKNVQQRLKKLKFLNKF</sequence>
<keyword evidence="2" id="KW-0677">Repeat</keyword>
<dbReference type="Proteomes" id="UP001153292">
    <property type="component" value="Chromosome 26"/>
</dbReference>
<gene>
    <name evidence="7" type="ORF">CHILSU_LOCUS7243</name>
</gene>
<dbReference type="Gene3D" id="3.30.160.60">
    <property type="entry name" value="Classic Zinc Finger"/>
    <property type="match status" value="2"/>
</dbReference>
<evidence type="ECO:0000256" key="4">
    <source>
        <dbReference type="ARBA" id="ARBA00022833"/>
    </source>
</evidence>
<keyword evidence="8" id="KW-1185">Reference proteome</keyword>
<accession>A0ABN8B9J4</accession>
<dbReference type="PANTHER" id="PTHR24409:SF295">
    <property type="entry name" value="AZ2-RELATED"/>
    <property type="match status" value="1"/>
</dbReference>
<dbReference type="EMBL" id="OU963919">
    <property type="protein sequence ID" value="CAH0403948.1"/>
    <property type="molecule type" value="Genomic_DNA"/>
</dbReference>
<evidence type="ECO:0000259" key="6">
    <source>
        <dbReference type="PROSITE" id="PS00028"/>
    </source>
</evidence>
<dbReference type="PANTHER" id="PTHR24409">
    <property type="entry name" value="ZINC FINGER PROTEIN 142"/>
    <property type="match status" value="1"/>
</dbReference>
<dbReference type="SMART" id="SM00355">
    <property type="entry name" value="ZnF_C2H2"/>
    <property type="match status" value="5"/>
</dbReference>